<dbReference type="EMBL" id="AZBU02000001">
    <property type="protein sequence ID" value="TMS39832.1"/>
    <property type="molecule type" value="Genomic_DNA"/>
</dbReference>
<evidence type="ECO:0000313" key="1">
    <source>
        <dbReference type="EMBL" id="TMS39832.1"/>
    </source>
</evidence>
<proteinExistence type="predicted"/>
<dbReference type="AlphaFoldDB" id="A0A4U8V1W4"/>
<reference evidence="1" key="3">
    <citation type="journal article" date="2019" name="G3 (Bethesda)">
        <title>Hybrid Assembly of the Genome of the Entomopathogenic Nematode Steinernema carpocapsae Identifies the X-Chromosome.</title>
        <authorList>
            <person name="Serra L."/>
            <person name="Macchietto M."/>
            <person name="Macias-Munoz A."/>
            <person name="McGill C.J."/>
            <person name="Rodriguez I.M."/>
            <person name="Rodriguez B."/>
            <person name="Murad R."/>
            <person name="Mortazavi A."/>
        </authorList>
    </citation>
    <scope>NUCLEOTIDE SEQUENCE [LARGE SCALE GENOMIC DNA]</scope>
    <source>
        <strain evidence="1">ALL</strain>
    </source>
</reference>
<reference evidence="1" key="1">
    <citation type="submission" date="2013-11" db="EMBL/GenBank/DDBJ databases">
        <authorList>
            <person name="Sternberg P."/>
            <person name="Dillman A."/>
            <person name="Macchietto M."/>
        </authorList>
    </citation>
    <scope>NUCLEOTIDE SEQUENCE</scope>
    <source>
        <strain evidence="1">ALL</strain>
    </source>
</reference>
<comment type="caution">
    <text evidence="1">The sequence shown here is derived from an EMBL/GenBank/DDBJ whole genome shotgun (WGS) entry which is preliminary data.</text>
</comment>
<accession>A0A4U8V1W4</accession>
<sequence length="79" mass="9182">MLPVTRRSIRGHNYFFSSIVPSQDSLPEAIVRAKSASAFKQKVRQGFLKILRYMLFIVRSLLSCPCWNGKYEIYTFTDC</sequence>
<reference evidence="1" key="2">
    <citation type="journal article" date="2015" name="Genome Biol.">
        <title>Comparative genomics of Steinernema reveals deeply conserved gene regulatory networks.</title>
        <authorList>
            <person name="Dillman A.R."/>
            <person name="Macchietto M."/>
            <person name="Porter C.F."/>
            <person name="Rogers A."/>
            <person name="Williams B."/>
            <person name="Antoshechkin I."/>
            <person name="Lee M.M."/>
            <person name="Goodwin Z."/>
            <person name="Lu X."/>
            <person name="Lewis E.E."/>
            <person name="Goodrich-Blair H."/>
            <person name="Stock S.P."/>
            <person name="Adams B.J."/>
            <person name="Sternberg P.W."/>
            <person name="Mortazavi A."/>
        </authorList>
    </citation>
    <scope>NUCLEOTIDE SEQUENCE [LARGE SCALE GENOMIC DNA]</scope>
    <source>
        <strain evidence="1">ALL</strain>
    </source>
</reference>
<protein>
    <submittedName>
        <fullName evidence="1">Uncharacterized protein</fullName>
    </submittedName>
</protein>
<gene>
    <name evidence="1" type="ORF">L596_006300</name>
</gene>
<name>A0A4U8V1W4_STECR</name>
<organism evidence="1">
    <name type="scientific">Steinernema carpocapsae</name>
    <name type="common">Entomopathogenic nematode</name>
    <dbReference type="NCBI Taxonomy" id="34508"/>
    <lineage>
        <taxon>Eukaryota</taxon>
        <taxon>Metazoa</taxon>
        <taxon>Ecdysozoa</taxon>
        <taxon>Nematoda</taxon>
        <taxon>Chromadorea</taxon>
        <taxon>Rhabditida</taxon>
        <taxon>Tylenchina</taxon>
        <taxon>Panagrolaimomorpha</taxon>
        <taxon>Strongyloidoidea</taxon>
        <taxon>Steinernematidae</taxon>
        <taxon>Steinernema</taxon>
    </lineage>
</organism>